<dbReference type="Gramene" id="rna-AYBTSS11_LOCUS28071">
    <property type="protein sequence ID" value="CAJ1975944.1"/>
    <property type="gene ID" value="gene-AYBTSS11_LOCUS28071"/>
</dbReference>
<accession>A0AA86TK40</accession>
<organism evidence="1 2">
    <name type="scientific">Sphenostylis stenocarpa</name>
    <dbReference type="NCBI Taxonomy" id="92480"/>
    <lineage>
        <taxon>Eukaryota</taxon>
        <taxon>Viridiplantae</taxon>
        <taxon>Streptophyta</taxon>
        <taxon>Embryophyta</taxon>
        <taxon>Tracheophyta</taxon>
        <taxon>Spermatophyta</taxon>
        <taxon>Magnoliopsida</taxon>
        <taxon>eudicotyledons</taxon>
        <taxon>Gunneridae</taxon>
        <taxon>Pentapetalae</taxon>
        <taxon>rosids</taxon>
        <taxon>fabids</taxon>
        <taxon>Fabales</taxon>
        <taxon>Fabaceae</taxon>
        <taxon>Papilionoideae</taxon>
        <taxon>50 kb inversion clade</taxon>
        <taxon>NPAAA clade</taxon>
        <taxon>indigoferoid/millettioid clade</taxon>
        <taxon>Phaseoleae</taxon>
        <taxon>Sphenostylis</taxon>
    </lineage>
</organism>
<gene>
    <name evidence="1" type="ORF">AYBTSS11_LOCUS28071</name>
</gene>
<evidence type="ECO:0000313" key="1">
    <source>
        <dbReference type="EMBL" id="CAJ1975944.1"/>
    </source>
</evidence>
<dbReference type="AlphaFoldDB" id="A0AA86TK40"/>
<name>A0AA86TK40_9FABA</name>
<reference evidence="1" key="1">
    <citation type="submission" date="2023-10" db="EMBL/GenBank/DDBJ databases">
        <authorList>
            <person name="Domelevo Entfellner J.-B."/>
        </authorList>
    </citation>
    <scope>NUCLEOTIDE SEQUENCE</scope>
</reference>
<proteinExistence type="predicted"/>
<protein>
    <submittedName>
        <fullName evidence="1">Uncharacterized protein</fullName>
    </submittedName>
</protein>
<keyword evidence="2" id="KW-1185">Reference proteome</keyword>
<dbReference type="EMBL" id="OY731406">
    <property type="protein sequence ID" value="CAJ1975944.1"/>
    <property type="molecule type" value="Genomic_DNA"/>
</dbReference>
<evidence type="ECO:0000313" key="2">
    <source>
        <dbReference type="Proteomes" id="UP001189624"/>
    </source>
</evidence>
<dbReference type="Proteomes" id="UP001189624">
    <property type="component" value="Chromosome 9"/>
</dbReference>
<sequence>MVVQQHSSVADTAEVVKGYYTHLSPVWLTTSSPSRQSKNRIAENLASDVYHCI</sequence>